<dbReference type="InterPro" id="IPR002492">
    <property type="entry name" value="Transposase_Tc1-like"/>
</dbReference>
<dbReference type="AlphaFoldDB" id="A0A8K0CFA3"/>
<reference evidence="2" key="1">
    <citation type="submission" date="2019-08" db="EMBL/GenBank/DDBJ databases">
        <title>The genome of the North American firefly Photinus pyralis.</title>
        <authorList>
            <consortium name="Photinus pyralis genome working group"/>
            <person name="Fallon T.R."/>
            <person name="Sander Lower S.E."/>
            <person name="Weng J.-K."/>
        </authorList>
    </citation>
    <scope>NUCLEOTIDE SEQUENCE</scope>
    <source>
        <strain evidence="2">TRF0915ILg1</strain>
        <tissue evidence="2">Whole body</tissue>
    </source>
</reference>
<evidence type="ECO:0000313" key="3">
    <source>
        <dbReference type="Proteomes" id="UP000801492"/>
    </source>
</evidence>
<dbReference type="Proteomes" id="UP000801492">
    <property type="component" value="Unassembled WGS sequence"/>
</dbReference>
<name>A0A8K0CFA3_IGNLU</name>
<proteinExistence type="predicted"/>
<accession>A0A8K0CFA3</accession>
<evidence type="ECO:0000259" key="1">
    <source>
        <dbReference type="Pfam" id="PF01498"/>
    </source>
</evidence>
<dbReference type="GO" id="GO:0015074">
    <property type="term" value="P:DNA integration"/>
    <property type="evidence" value="ECO:0007669"/>
    <property type="project" value="InterPro"/>
</dbReference>
<comment type="caution">
    <text evidence="2">The sequence shown here is derived from an EMBL/GenBank/DDBJ whole genome shotgun (WGS) entry which is preliminary data.</text>
</comment>
<dbReference type="EMBL" id="VTPC01090216">
    <property type="protein sequence ID" value="KAF2884207.1"/>
    <property type="molecule type" value="Genomic_DNA"/>
</dbReference>
<dbReference type="OrthoDB" id="25402at2759"/>
<keyword evidence="3" id="KW-1185">Reference proteome</keyword>
<dbReference type="GO" id="GO:0003677">
    <property type="term" value="F:DNA binding"/>
    <property type="evidence" value="ECO:0007669"/>
    <property type="project" value="InterPro"/>
</dbReference>
<dbReference type="Pfam" id="PF01498">
    <property type="entry name" value="HTH_Tnp_Tc3_2"/>
    <property type="match status" value="1"/>
</dbReference>
<sequence length="177" mass="20675">MNCPRNLREDKAVKVLNVSVNLEVTVEPQDTRSCSTSLELSRALTAARNITISARTVRKRLNEGELDSRRPAIATLLTREHRVTRLRFAREHVNWAIDDWKQVLFSDETRVNLKSPDRRQQVWRRRHISAPMNLRELEQVVLAEWENIPQETIHNLIDSMPTRMEAVIRVRGGSTRY</sequence>
<dbReference type="Gene3D" id="3.30.420.10">
    <property type="entry name" value="Ribonuclease H-like superfamily/Ribonuclease H"/>
    <property type="match status" value="2"/>
</dbReference>
<evidence type="ECO:0000313" key="2">
    <source>
        <dbReference type="EMBL" id="KAF2884207.1"/>
    </source>
</evidence>
<dbReference type="GO" id="GO:0006313">
    <property type="term" value="P:DNA transposition"/>
    <property type="evidence" value="ECO:0007669"/>
    <property type="project" value="InterPro"/>
</dbReference>
<organism evidence="2 3">
    <name type="scientific">Ignelater luminosus</name>
    <name type="common">Cucubano</name>
    <name type="synonym">Pyrophorus luminosus</name>
    <dbReference type="NCBI Taxonomy" id="2038154"/>
    <lineage>
        <taxon>Eukaryota</taxon>
        <taxon>Metazoa</taxon>
        <taxon>Ecdysozoa</taxon>
        <taxon>Arthropoda</taxon>
        <taxon>Hexapoda</taxon>
        <taxon>Insecta</taxon>
        <taxon>Pterygota</taxon>
        <taxon>Neoptera</taxon>
        <taxon>Endopterygota</taxon>
        <taxon>Coleoptera</taxon>
        <taxon>Polyphaga</taxon>
        <taxon>Elateriformia</taxon>
        <taxon>Elateroidea</taxon>
        <taxon>Elateridae</taxon>
        <taxon>Agrypninae</taxon>
        <taxon>Pyrophorini</taxon>
        <taxon>Ignelater</taxon>
    </lineage>
</organism>
<dbReference type="InterPro" id="IPR036397">
    <property type="entry name" value="RNaseH_sf"/>
</dbReference>
<protein>
    <recommendedName>
        <fullName evidence="1">Transposase Tc1-like domain-containing protein</fullName>
    </recommendedName>
</protein>
<feature type="domain" description="Transposase Tc1-like" evidence="1">
    <location>
        <begin position="35"/>
        <end position="94"/>
    </location>
</feature>
<gene>
    <name evidence="2" type="ORF">ILUMI_21989</name>
</gene>